<dbReference type="EMBL" id="LT670844">
    <property type="protein sequence ID" value="SHL08465.1"/>
    <property type="molecule type" value="Genomic_DNA"/>
</dbReference>
<organism evidence="2 3">
    <name type="scientific">Bradyrhizobium lablabi</name>
    <dbReference type="NCBI Taxonomy" id="722472"/>
    <lineage>
        <taxon>Bacteria</taxon>
        <taxon>Pseudomonadati</taxon>
        <taxon>Pseudomonadota</taxon>
        <taxon>Alphaproteobacteria</taxon>
        <taxon>Hyphomicrobiales</taxon>
        <taxon>Nitrobacteraceae</taxon>
        <taxon>Bradyrhizobium</taxon>
    </lineage>
</organism>
<reference evidence="2 3" key="1">
    <citation type="submission" date="2016-11" db="EMBL/GenBank/DDBJ databases">
        <authorList>
            <person name="Jaros S."/>
            <person name="Januszkiewicz K."/>
            <person name="Wedrychowicz H."/>
        </authorList>
    </citation>
    <scope>NUCLEOTIDE SEQUENCE [LARGE SCALE GENOMIC DNA]</scope>
    <source>
        <strain evidence="2 3">GAS499</strain>
    </source>
</reference>
<dbReference type="GO" id="GO:0006355">
    <property type="term" value="P:regulation of DNA-templated transcription"/>
    <property type="evidence" value="ECO:0007669"/>
    <property type="project" value="InterPro"/>
</dbReference>
<feature type="domain" description="HTH luxR-type" evidence="1">
    <location>
        <begin position="299"/>
        <end position="356"/>
    </location>
</feature>
<dbReference type="Gene3D" id="1.10.10.10">
    <property type="entry name" value="Winged helix-like DNA-binding domain superfamily/Winged helix DNA-binding domain"/>
    <property type="match status" value="1"/>
</dbReference>
<dbReference type="AlphaFoldDB" id="A0A1M6XRL9"/>
<dbReference type="OrthoDB" id="7444822at2"/>
<dbReference type="GO" id="GO:0003677">
    <property type="term" value="F:DNA binding"/>
    <property type="evidence" value="ECO:0007669"/>
    <property type="project" value="UniProtKB-KW"/>
</dbReference>
<dbReference type="SUPFAM" id="SSF46894">
    <property type="entry name" value="C-terminal effector domain of the bipartite response regulators"/>
    <property type="match status" value="1"/>
</dbReference>
<sequence length="369" mass="39578">MPNWNLEAVEQGFAEAALDPTLWVKALDTATAITGSQGAVLIPTAGGSLPTLPFTERIAGSFEAYMRDGWHLRDERFRGIGMMMQRGVVDDLDLFDFDAIAKHPYYQEFLAPHGLRWFGGVRVSCGDELWCLSIQRTIDQGPFSAAEKEQLAQLSKRLSASAAIARALGASAAAGALDAFEISGTAVVLINRFGKVFQANQSAERLLVGEIEIKRGRLVVQDAQAQVALNAAIVDLLGRRTGGLSAPVALSRRGRRPLLAYPAKLTGATANALADCQAMIVLIDPDAGPKPPEATLRSVFRLSEAEARLGAQLALGESLETASEGLGIAKETSRSQLKSIFVKTGVRRQAELVAMLARLLNGGREERMP</sequence>
<evidence type="ECO:0000259" key="1">
    <source>
        <dbReference type="SMART" id="SM00421"/>
    </source>
</evidence>
<evidence type="ECO:0000313" key="2">
    <source>
        <dbReference type="EMBL" id="SHL08465.1"/>
    </source>
</evidence>
<accession>A0A1M6XRL9</accession>
<keyword evidence="2" id="KW-0238">DNA-binding</keyword>
<gene>
    <name evidence="2" type="ORF">SAMN05444159_4950</name>
</gene>
<dbReference type="InterPro" id="IPR016032">
    <property type="entry name" value="Sig_transdc_resp-reg_C-effctor"/>
</dbReference>
<evidence type="ECO:0000313" key="3">
    <source>
        <dbReference type="Proteomes" id="UP000189935"/>
    </source>
</evidence>
<dbReference type="Proteomes" id="UP000189935">
    <property type="component" value="Chromosome I"/>
</dbReference>
<name>A0A1M6XRL9_9BRAD</name>
<dbReference type="SMART" id="SM00421">
    <property type="entry name" value="HTH_LUXR"/>
    <property type="match status" value="1"/>
</dbReference>
<dbReference type="InterPro" id="IPR036388">
    <property type="entry name" value="WH-like_DNA-bd_sf"/>
</dbReference>
<dbReference type="InterPro" id="IPR000792">
    <property type="entry name" value="Tscrpt_reg_LuxR_C"/>
</dbReference>
<protein>
    <submittedName>
        <fullName evidence="2">DNA-binding transcriptional regulator, CsgD family</fullName>
    </submittedName>
</protein>
<dbReference type="RefSeq" id="WP_079542360.1">
    <property type="nucleotide sequence ID" value="NZ_LT670844.1"/>
</dbReference>
<proteinExistence type="predicted"/>